<evidence type="ECO:0000313" key="4">
    <source>
        <dbReference type="Proteomes" id="UP000190435"/>
    </source>
</evidence>
<keyword evidence="4" id="KW-1185">Reference proteome</keyword>
<dbReference type="InterPro" id="IPR036388">
    <property type="entry name" value="WH-like_DNA-bd_sf"/>
</dbReference>
<reference evidence="2 4" key="1">
    <citation type="submission" date="2017-02" db="EMBL/GenBank/DDBJ databases">
        <title>Draft genome sequence of Moraxella caviae CCUG 355 type strain.</title>
        <authorList>
            <person name="Engstrom-Jakobsson H."/>
            <person name="Salva-Serra F."/>
            <person name="Thorell K."/>
            <person name="Gonzales-Siles L."/>
            <person name="Karlsson R."/>
            <person name="Boulund F."/>
            <person name="Engstrand L."/>
            <person name="Moore E."/>
        </authorList>
    </citation>
    <scope>NUCLEOTIDE SEQUENCE [LARGE SCALE GENOMIC DNA]</scope>
    <source>
        <strain evidence="2 4">CCUG 355</strain>
    </source>
</reference>
<dbReference type="SUPFAM" id="SSF46785">
    <property type="entry name" value="Winged helix' DNA-binding domain"/>
    <property type="match status" value="1"/>
</dbReference>
<dbReference type="SMART" id="SM00347">
    <property type="entry name" value="HTH_MARR"/>
    <property type="match status" value="1"/>
</dbReference>
<dbReference type="Proteomes" id="UP000190435">
    <property type="component" value="Unassembled WGS sequence"/>
</dbReference>
<protein>
    <submittedName>
        <fullName evidence="3">MarR family</fullName>
    </submittedName>
</protein>
<dbReference type="AlphaFoldDB" id="A0A1S9ZW86"/>
<dbReference type="Gene3D" id="1.10.10.10">
    <property type="entry name" value="Winged helix-like DNA-binding domain superfamily/Winged helix DNA-binding domain"/>
    <property type="match status" value="1"/>
</dbReference>
<dbReference type="STRING" id="34060.B0181_09605"/>
<dbReference type="InterPro" id="IPR036390">
    <property type="entry name" value="WH_DNA-bd_sf"/>
</dbReference>
<evidence type="ECO:0000313" key="3">
    <source>
        <dbReference type="EMBL" id="STZ10558.1"/>
    </source>
</evidence>
<dbReference type="InterPro" id="IPR039422">
    <property type="entry name" value="MarR/SlyA-like"/>
</dbReference>
<dbReference type="EMBL" id="MUXU01000062">
    <property type="protein sequence ID" value="OOR87802.1"/>
    <property type="molecule type" value="Genomic_DNA"/>
</dbReference>
<organism evidence="2 4">
    <name type="scientific">Moraxella caviae</name>
    <dbReference type="NCBI Taxonomy" id="34060"/>
    <lineage>
        <taxon>Bacteria</taxon>
        <taxon>Pseudomonadati</taxon>
        <taxon>Pseudomonadota</taxon>
        <taxon>Gammaproteobacteria</taxon>
        <taxon>Moraxellales</taxon>
        <taxon>Moraxellaceae</taxon>
        <taxon>Moraxella</taxon>
    </lineage>
</organism>
<dbReference type="InterPro" id="IPR000835">
    <property type="entry name" value="HTH_MarR-typ"/>
</dbReference>
<dbReference type="OrthoDB" id="117723at2"/>
<feature type="domain" description="HTH marR-type" evidence="1">
    <location>
        <begin position="19"/>
        <end position="152"/>
    </location>
</feature>
<reference evidence="3 5" key="2">
    <citation type="submission" date="2018-06" db="EMBL/GenBank/DDBJ databases">
        <authorList>
            <consortium name="Pathogen Informatics"/>
            <person name="Doyle S."/>
        </authorList>
    </citation>
    <scope>NUCLEOTIDE SEQUENCE [LARGE SCALE GENOMIC DNA]</scope>
    <source>
        <strain evidence="3 5">NCTC10293</strain>
    </source>
</reference>
<dbReference type="PANTHER" id="PTHR33164:SF43">
    <property type="entry name" value="HTH-TYPE TRANSCRIPTIONAL REPRESSOR YETL"/>
    <property type="match status" value="1"/>
</dbReference>
<dbReference type="GO" id="GO:0003700">
    <property type="term" value="F:DNA-binding transcription factor activity"/>
    <property type="evidence" value="ECO:0007669"/>
    <property type="project" value="InterPro"/>
</dbReference>
<accession>A0A1S9ZW86</accession>
<name>A0A1S9ZW86_9GAMM</name>
<evidence type="ECO:0000313" key="5">
    <source>
        <dbReference type="Proteomes" id="UP000255279"/>
    </source>
</evidence>
<evidence type="ECO:0000259" key="1">
    <source>
        <dbReference type="PROSITE" id="PS50995"/>
    </source>
</evidence>
<evidence type="ECO:0000313" key="2">
    <source>
        <dbReference type="EMBL" id="OOR87802.1"/>
    </source>
</evidence>
<dbReference type="PROSITE" id="PS50995">
    <property type="entry name" value="HTH_MARR_2"/>
    <property type="match status" value="1"/>
</dbReference>
<dbReference type="EMBL" id="UGQE01000001">
    <property type="protein sequence ID" value="STZ10558.1"/>
    <property type="molecule type" value="Genomic_DNA"/>
</dbReference>
<sequence>MTQSKSTKTHSELTPSERLSHITTQIFYLNGKLLRFGDEFAAQFGLTAARWQLLGAISLAAEAQTSPQIAERMGMTRQGAQKQLNLLLEAGLIVALENEQHKRSPKYALSAKGKRTFEQVNAAWLQVASSWAENFSEKKLTATQKSLDKLGELI</sequence>
<dbReference type="RefSeq" id="WP_078277280.1">
    <property type="nucleotide sequence ID" value="NZ_CAACXO010000058.1"/>
</dbReference>
<gene>
    <name evidence="2" type="ORF">B0181_09605</name>
    <name evidence="3" type="ORF">NCTC10293_00899</name>
</gene>
<dbReference type="GO" id="GO:0006950">
    <property type="term" value="P:response to stress"/>
    <property type="evidence" value="ECO:0007669"/>
    <property type="project" value="TreeGrafter"/>
</dbReference>
<dbReference type="PANTHER" id="PTHR33164">
    <property type="entry name" value="TRANSCRIPTIONAL REGULATOR, MARR FAMILY"/>
    <property type="match status" value="1"/>
</dbReference>
<dbReference type="Pfam" id="PF12802">
    <property type="entry name" value="MarR_2"/>
    <property type="match status" value="1"/>
</dbReference>
<proteinExistence type="predicted"/>
<dbReference type="Proteomes" id="UP000255279">
    <property type="component" value="Unassembled WGS sequence"/>
</dbReference>